<feature type="compositionally biased region" description="Polar residues" evidence="1">
    <location>
        <begin position="11"/>
        <end position="21"/>
    </location>
</feature>
<gene>
    <name evidence="2" type="ORF">SteCoe_15882</name>
</gene>
<dbReference type="AlphaFoldDB" id="A0A1R2C2M4"/>
<proteinExistence type="predicted"/>
<protein>
    <submittedName>
        <fullName evidence="2">Uncharacterized protein</fullName>
    </submittedName>
</protein>
<dbReference type="Proteomes" id="UP000187209">
    <property type="component" value="Unassembled WGS sequence"/>
</dbReference>
<accession>A0A1R2C2M4</accession>
<feature type="region of interest" description="Disordered" evidence="1">
    <location>
        <begin position="1"/>
        <end position="21"/>
    </location>
</feature>
<keyword evidence="3" id="KW-1185">Reference proteome</keyword>
<evidence type="ECO:0000256" key="1">
    <source>
        <dbReference type="SAM" id="MobiDB-lite"/>
    </source>
</evidence>
<comment type="caution">
    <text evidence="2">The sequence shown here is derived from an EMBL/GenBank/DDBJ whole genome shotgun (WGS) entry which is preliminary data.</text>
</comment>
<evidence type="ECO:0000313" key="3">
    <source>
        <dbReference type="Proteomes" id="UP000187209"/>
    </source>
</evidence>
<reference evidence="2 3" key="1">
    <citation type="submission" date="2016-11" db="EMBL/GenBank/DDBJ databases">
        <title>The macronuclear genome of Stentor coeruleus: a giant cell with tiny introns.</title>
        <authorList>
            <person name="Slabodnick M."/>
            <person name="Ruby J.G."/>
            <person name="Reiff S.B."/>
            <person name="Swart E.C."/>
            <person name="Gosai S."/>
            <person name="Prabakaran S."/>
            <person name="Witkowska E."/>
            <person name="Larue G.E."/>
            <person name="Fisher S."/>
            <person name="Freeman R.M."/>
            <person name="Gunawardena J."/>
            <person name="Chu W."/>
            <person name="Stover N.A."/>
            <person name="Gregory B.D."/>
            <person name="Nowacki M."/>
            <person name="Derisi J."/>
            <person name="Roy S.W."/>
            <person name="Marshall W.F."/>
            <person name="Sood P."/>
        </authorList>
    </citation>
    <scope>NUCLEOTIDE SEQUENCE [LARGE SCALE GENOMIC DNA]</scope>
    <source>
        <strain evidence="2">WM001</strain>
    </source>
</reference>
<organism evidence="2 3">
    <name type="scientific">Stentor coeruleus</name>
    <dbReference type="NCBI Taxonomy" id="5963"/>
    <lineage>
        <taxon>Eukaryota</taxon>
        <taxon>Sar</taxon>
        <taxon>Alveolata</taxon>
        <taxon>Ciliophora</taxon>
        <taxon>Postciliodesmatophora</taxon>
        <taxon>Heterotrichea</taxon>
        <taxon>Heterotrichida</taxon>
        <taxon>Stentoridae</taxon>
        <taxon>Stentor</taxon>
    </lineage>
</organism>
<sequence length="283" mass="32682">MSIAQDIPNGPSITLPKNQEIPSLPSDRNHVLVKLLKDLNEYVDYSQIPENERLILKDNFSKINSNYYNFTRDIESGSGFGQICETCKSEMKIKHKCKQMLCGKCMKTNETNCKKCFEALGQKYLDKLFQTIKWCERCSHKRKAYTECLHLCYRCTILSNEIICSTCSESYNRLSKTEQVCFGCHKMCNSVKDRMVDICDKHFVCANCAWDCIVREACFCGRILSPMEIYAISEYILGRCRDCKDEIVCVKLMKRNCCSNFVCEVCFGFPCEVCMKPSFDLDD</sequence>
<dbReference type="EMBL" id="MPUH01000311">
    <property type="protein sequence ID" value="OMJ83230.1"/>
    <property type="molecule type" value="Genomic_DNA"/>
</dbReference>
<name>A0A1R2C2M4_9CILI</name>
<evidence type="ECO:0000313" key="2">
    <source>
        <dbReference type="EMBL" id="OMJ83230.1"/>
    </source>
</evidence>